<organism evidence="3 4">
    <name type="scientific">Actinomadura yumaensis</name>
    <dbReference type="NCBI Taxonomy" id="111807"/>
    <lineage>
        <taxon>Bacteria</taxon>
        <taxon>Bacillati</taxon>
        <taxon>Actinomycetota</taxon>
        <taxon>Actinomycetes</taxon>
        <taxon>Streptosporangiales</taxon>
        <taxon>Thermomonosporaceae</taxon>
        <taxon>Actinomadura</taxon>
    </lineage>
</organism>
<sequence length="618" mass="67131">MRFLVVPDSPAGEAVVASLRVPSRGTPPDRPAPRVIPHRSGRPWIAGWWRDEDVVWAAAGERRVAVLGRSAATAAWLADYAARLRGLDGAAGLPWELPGSFHTAAVVDGVVSVQGTLSSVREVFHTRLLETTVAADRPDLLAGLTGAAFRPEWLASRLVAPEPPWPVSERSLWEGVETLEPGCRLEVSPDGRGRVRRRHRPPAPDVPLDEAAGRLREALRDAVAVRAHGRTMLSADLSGGMDSTSVCFLAAERVERLVAVTCEATDPAADDAHWAALAAKELPRAEQVLYGVEDFPRCFAGLLEPDPDLEGPFPAIQTREILIRQARLLSALGSSRHLTGHGGDELFQPNPGYLHDLLRRRPLRAIRQVRAGRAVHRWRLRPTVAQLLDRRSFGDWLGRDAGRALDRPIRGVMHAPLSGWGSSYRMPEWATPDALASARRTLQETAAAGAEPLSPVRGQHLTLQVVRQGGALVRRIDRLSSRLGVTLEAPFLDDQVVQAGLAVDYADCLRADRYKPVLVDAMRGIVPQRNLGRGSKAEFSADVYAGLRRHRSELLELSDGMRLAGLGLVDPGALRAVLMSPPPFPHRLVPLLGTLACEVWLRSLEAAPAPAAAPTVHP</sequence>
<comment type="caution">
    <text evidence="3">The sequence shown here is derived from an EMBL/GenBank/DDBJ whole genome shotgun (WGS) entry which is preliminary data.</text>
</comment>
<evidence type="ECO:0000313" key="4">
    <source>
        <dbReference type="Proteomes" id="UP001596380"/>
    </source>
</evidence>
<keyword evidence="4" id="KW-1185">Reference proteome</keyword>
<accession>A0ABW2CL89</accession>
<proteinExistence type="predicted"/>
<dbReference type="EMBL" id="JBHSXS010000012">
    <property type="protein sequence ID" value="MFC6882282.1"/>
    <property type="molecule type" value="Genomic_DNA"/>
</dbReference>
<gene>
    <name evidence="3" type="ORF">ACFQKB_21185</name>
</gene>
<dbReference type="Gene3D" id="3.40.50.620">
    <property type="entry name" value="HUPs"/>
    <property type="match status" value="2"/>
</dbReference>
<evidence type="ECO:0000313" key="3">
    <source>
        <dbReference type="EMBL" id="MFC6882282.1"/>
    </source>
</evidence>
<name>A0ABW2CL89_9ACTN</name>
<evidence type="ECO:0000256" key="1">
    <source>
        <dbReference type="SAM" id="MobiDB-lite"/>
    </source>
</evidence>
<protein>
    <submittedName>
        <fullName evidence="3">Asparagine synthase-related protein</fullName>
    </submittedName>
</protein>
<evidence type="ECO:0000259" key="2">
    <source>
        <dbReference type="Pfam" id="PF00733"/>
    </source>
</evidence>
<feature type="region of interest" description="Disordered" evidence="1">
    <location>
        <begin position="187"/>
        <end position="208"/>
    </location>
</feature>
<dbReference type="RefSeq" id="WP_160822638.1">
    <property type="nucleotide sequence ID" value="NZ_JBHSXE010000001.1"/>
</dbReference>
<dbReference type="Proteomes" id="UP001596380">
    <property type="component" value="Unassembled WGS sequence"/>
</dbReference>
<dbReference type="SUPFAM" id="SSF52402">
    <property type="entry name" value="Adenine nucleotide alpha hydrolases-like"/>
    <property type="match status" value="1"/>
</dbReference>
<dbReference type="Pfam" id="PF00733">
    <property type="entry name" value="Asn_synthase"/>
    <property type="match status" value="1"/>
</dbReference>
<feature type="domain" description="Asparagine synthetase" evidence="2">
    <location>
        <begin position="215"/>
        <end position="602"/>
    </location>
</feature>
<dbReference type="InterPro" id="IPR001962">
    <property type="entry name" value="Asn_synthase"/>
</dbReference>
<dbReference type="InterPro" id="IPR014729">
    <property type="entry name" value="Rossmann-like_a/b/a_fold"/>
</dbReference>
<reference evidence="4" key="1">
    <citation type="journal article" date="2019" name="Int. J. Syst. Evol. Microbiol.">
        <title>The Global Catalogue of Microorganisms (GCM) 10K type strain sequencing project: providing services to taxonomists for standard genome sequencing and annotation.</title>
        <authorList>
            <consortium name="The Broad Institute Genomics Platform"/>
            <consortium name="The Broad Institute Genome Sequencing Center for Infectious Disease"/>
            <person name="Wu L."/>
            <person name="Ma J."/>
        </authorList>
    </citation>
    <scope>NUCLEOTIDE SEQUENCE [LARGE SCALE GENOMIC DNA]</scope>
    <source>
        <strain evidence="4">JCM 3369</strain>
    </source>
</reference>